<organism evidence="1">
    <name type="scientific">Cladocopium goreaui</name>
    <dbReference type="NCBI Taxonomy" id="2562237"/>
    <lineage>
        <taxon>Eukaryota</taxon>
        <taxon>Sar</taxon>
        <taxon>Alveolata</taxon>
        <taxon>Dinophyceae</taxon>
        <taxon>Suessiales</taxon>
        <taxon>Symbiodiniaceae</taxon>
        <taxon>Cladocopium</taxon>
    </lineage>
</organism>
<dbReference type="EMBL" id="CAMXCT030005646">
    <property type="protein sequence ID" value="CAL4800229.1"/>
    <property type="molecule type" value="Genomic_DNA"/>
</dbReference>
<evidence type="ECO:0000313" key="1">
    <source>
        <dbReference type="EMBL" id="CAI4012917.1"/>
    </source>
</evidence>
<sequence>MKAQEVHINMVRQYRCAQTRMNHMSEDATKPGRKDNFDEFIKIDIDACDEAKFKCPRNIANAKNLERLWRPQLHLHGSLIWGVAECYYVMEPDIPKDASTEATILCKALDDAADLLRQRSTSMPGNLILEA</sequence>
<name>A0A9P1DP25_9DINO</name>
<dbReference type="EMBL" id="CAMXCT020005646">
    <property type="protein sequence ID" value="CAL1166292.1"/>
    <property type="molecule type" value="Genomic_DNA"/>
</dbReference>
<evidence type="ECO:0000313" key="3">
    <source>
        <dbReference type="Proteomes" id="UP001152797"/>
    </source>
</evidence>
<keyword evidence="3" id="KW-1185">Reference proteome</keyword>
<gene>
    <name evidence="1" type="ORF">C1SCF055_LOCUS37938</name>
</gene>
<reference evidence="1" key="1">
    <citation type="submission" date="2022-10" db="EMBL/GenBank/DDBJ databases">
        <authorList>
            <person name="Chen Y."/>
            <person name="Dougan E. K."/>
            <person name="Chan C."/>
            <person name="Rhodes N."/>
            <person name="Thang M."/>
        </authorList>
    </citation>
    <scope>NUCLEOTIDE SEQUENCE</scope>
</reference>
<reference evidence="2" key="2">
    <citation type="submission" date="2024-04" db="EMBL/GenBank/DDBJ databases">
        <authorList>
            <person name="Chen Y."/>
            <person name="Shah S."/>
            <person name="Dougan E. K."/>
            <person name="Thang M."/>
            <person name="Chan C."/>
        </authorList>
    </citation>
    <scope>NUCLEOTIDE SEQUENCE [LARGE SCALE GENOMIC DNA]</scope>
</reference>
<accession>A0A9P1DP25</accession>
<comment type="caution">
    <text evidence="1">The sequence shown here is derived from an EMBL/GenBank/DDBJ whole genome shotgun (WGS) entry which is preliminary data.</text>
</comment>
<proteinExistence type="predicted"/>
<evidence type="ECO:0000313" key="2">
    <source>
        <dbReference type="EMBL" id="CAL1166292.1"/>
    </source>
</evidence>
<dbReference type="AlphaFoldDB" id="A0A9P1DP25"/>
<protein>
    <submittedName>
        <fullName evidence="1">Uncharacterized protein</fullName>
    </submittedName>
</protein>
<dbReference type="EMBL" id="CAMXCT010005646">
    <property type="protein sequence ID" value="CAI4012917.1"/>
    <property type="molecule type" value="Genomic_DNA"/>
</dbReference>
<dbReference type="Proteomes" id="UP001152797">
    <property type="component" value="Unassembled WGS sequence"/>
</dbReference>